<sequence>MNPIAFAARLLSGPADIVLTLILRFLPASKASTRVSLSNAAFAEPMPPPYPGMILSDAMYVREIEDPPGLMIGRKCLSKET</sequence>
<name>I3SM82_MEDTR</name>
<dbReference type="EMBL" id="BT141580">
    <property type="protein sequence ID" value="AFK41374.1"/>
    <property type="molecule type" value="mRNA"/>
</dbReference>
<evidence type="ECO:0000313" key="1">
    <source>
        <dbReference type="EMBL" id="AFK41374.1"/>
    </source>
</evidence>
<protein>
    <submittedName>
        <fullName evidence="1">Uncharacterized protein</fullName>
    </submittedName>
</protein>
<proteinExistence type="evidence at transcript level"/>
<dbReference type="AlphaFoldDB" id="I3SM82"/>
<reference evidence="1" key="1">
    <citation type="submission" date="2012-05" db="EMBL/GenBank/DDBJ databases">
        <authorList>
            <person name="Krishnakumar V."/>
            <person name="Cheung F."/>
            <person name="Xiao Y."/>
            <person name="Chan A."/>
            <person name="Moskal W.A."/>
            <person name="Town C.D."/>
        </authorList>
    </citation>
    <scope>NUCLEOTIDE SEQUENCE</scope>
</reference>
<accession>I3SM82</accession>
<organism evidence="1">
    <name type="scientific">Medicago truncatula</name>
    <name type="common">Barrel medic</name>
    <name type="synonym">Medicago tribuloides</name>
    <dbReference type="NCBI Taxonomy" id="3880"/>
    <lineage>
        <taxon>Eukaryota</taxon>
        <taxon>Viridiplantae</taxon>
        <taxon>Streptophyta</taxon>
        <taxon>Embryophyta</taxon>
        <taxon>Tracheophyta</taxon>
        <taxon>Spermatophyta</taxon>
        <taxon>Magnoliopsida</taxon>
        <taxon>eudicotyledons</taxon>
        <taxon>Gunneridae</taxon>
        <taxon>Pentapetalae</taxon>
        <taxon>rosids</taxon>
        <taxon>fabids</taxon>
        <taxon>Fabales</taxon>
        <taxon>Fabaceae</taxon>
        <taxon>Papilionoideae</taxon>
        <taxon>50 kb inversion clade</taxon>
        <taxon>NPAAA clade</taxon>
        <taxon>Hologalegina</taxon>
        <taxon>IRL clade</taxon>
        <taxon>Trifolieae</taxon>
        <taxon>Medicago</taxon>
    </lineage>
</organism>